<dbReference type="PROSITE" id="PS50102">
    <property type="entry name" value="RRM"/>
    <property type="match status" value="3"/>
</dbReference>
<feature type="compositionally biased region" description="Basic and acidic residues" evidence="10">
    <location>
        <begin position="406"/>
        <end position="418"/>
    </location>
</feature>
<evidence type="ECO:0000256" key="8">
    <source>
        <dbReference type="ARBA" id="ARBA00093627"/>
    </source>
</evidence>
<keyword evidence="5" id="KW-0508">mRNA splicing</keyword>
<keyword evidence="6" id="KW-0539">Nucleus</keyword>
<reference evidence="12 13" key="1">
    <citation type="journal article" date="2011" name="Proc. Natl. Acad. Sci. U.S.A.">
        <title>Evolutionary erosion of yeast sex chromosomes by mating-type switching accidents.</title>
        <authorList>
            <person name="Gordon J.L."/>
            <person name="Armisen D."/>
            <person name="Proux-Wera E."/>
            <person name="Oheigeartaigh S.S."/>
            <person name="Byrne K.P."/>
            <person name="Wolfe K.H."/>
        </authorList>
    </citation>
    <scope>NUCLEOTIDE SEQUENCE [LARGE SCALE GENOMIC DNA]</scope>
    <source>
        <strain evidence="13">ATCC 10662 / CBS 1146 / NBRC 0425 / NCYC 2629 / NRRL Y-866</strain>
    </source>
</reference>
<dbReference type="RefSeq" id="XP_003679415.1">
    <property type="nucleotide sequence ID" value="XM_003679367.1"/>
</dbReference>
<evidence type="ECO:0000259" key="11">
    <source>
        <dbReference type="PROSITE" id="PS50102"/>
    </source>
</evidence>
<dbReference type="FunCoup" id="G8ZNL0">
    <property type="interactions" value="152"/>
</dbReference>
<accession>G8ZNL0</accession>
<dbReference type="InParanoid" id="G8ZNL0"/>
<keyword evidence="4 9" id="KW-0694">RNA-binding</keyword>
<evidence type="ECO:0000256" key="9">
    <source>
        <dbReference type="PROSITE-ProRule" id="PRU00176"/>
    </source>
</evidence>
<organism evidence="12 13">
    <name type="scientific">Torulaspora delbrueckii</name>
    <name type="common">Yeast</name>
    <name type="synonym">Candida colliculosa</name>
    <dbReference type="NCBI Taxonomy" id="4950"/>
    <lineage>
        <taxon>Eukaryota</taxon>
        <taxon>Fungi</taxon>
        <taxon>Dikarya</taxon>
        <taxon>Ascomycota</taxon>
        <taxon>Saccharomycotina</taxon>
        <taxon>Saccharomycetes</taxon>
        <taxon>Saccharomycetales</taxon>
        <taxon>Saccharomycetaceae</taxon>
        <taxon>Torulaspora</taxon>
    </lineage>
</organism>
<keyword evidence="3" id="KW-0677">Repeat</keyword>
<evidence type="ECO:0000256" key="4">
    <source>
        <dbReference type="ARBA" id="ARBA00022884"/>
    </source>
</evidence>
<dbReference type="OrthoDB" id="360390at2759"/>
<dbReference type="CDD" id="cd12299">
    <property type="entry name" value="RRM4_Prp24"/>
    <property type="match status" value="1"/>
</dbReference>
<evidence type="ECO:0000313" key="12">
    <source>
        <dbReference type="EMBL" id="CCE90204.1"/>
    </source>
</evidence>
<dbReference type="InterPro" id="IPR008669">
    <property type="entry name" value="LSM_interact"/>
</dbReference>
<dbReference type="STRING" id="1076872.G8ZNL0"/>
<dbReference type="InterPro" id="IPR031766">
    <property type="entry name" value="RRM_occluded"/>
</dbReference>
<dbReference type="GO" id="GO:0000245">
    <property type="term" value="P:spliceosomal complex assembly"/>
    <property type="evidence" value="ECO:0007669"/>
    <property type="project" value="EnsemblFungi"/>
</dbReference>
<feature type="compositionally biased region" description="Polar residues" evidence="10">
    <location>
        <begin position="378"/>
        <end position="392"/>
    </location>
</feature>
<dbReference type="GeneID" id="11503414"/>
<evidence type="ECO:0000256" key="2">
    <source>
        <dbReference type="ARBA" id="ARBA00022664"/>
    </source>
</evidence>
<dbReference type="GO" id="GO:0005681">
    <property type="term" value="C:spliceosomal complex"/>
    <property type="evidence" value="ECO:0007669"/>
    <property type="project" value="EnsemblFungi"/>
</dbReference>
<dbReference type="Proteomes" id="UP000005627">
    <property type="component" value="Chromosome 2"/>
</dbReference>
<name>G8ZNL0_TORDE</name>
<feature type="region of interest" description="Disordered" evidence="10">
    <location>
        <begin position="378"/>
        <end position="418"/>
    </location>
</feature>
<dbReference type="GO" id="GO:0017070">
    <property type="term" value="F:U6 snRNA binding"/>
    <property type="evidence" value="ECO:0007669"/>
    <property type="project" value="EnsemblFungi"/>
</dbReference>
<evidence type="ECO:0000256" key="3">
    <source>
        <dbReference type="ARBA" id="ARBA00022737"/>
    </source>
</evidence>
<protein>
    <recommendedName>
        <fullName evidence="8">U4/U6 snRNA-associated-splicing factor PRP24</fullName>
    </recommendedName>
</protein>
<dbReference type="FunFam" id="3.30.70.330:FF:000365">
    <property type="entry name" value="U4/U6 snRNA-associated-splicing factor PRP24"/>
    <property type="match status" value="1"/>
</dbReference>
<evidence type="ECO:0000256" key="6">
    <source>
        <dbReference type="ARBA" id="ARBA00023242"/>
    </source>
</evidence>
<dbReference type="eggNOG" id="KOG0128">
    <property type="taxonomic scope" value="Eukaryota"/>
</dbReference>
<evidence type="ECO:0000256" key="7">
    <source>
        <dbReference type="ARBA" id="ARBA00093374"/>
    </source>
</evidence>
<dbReference type="PANTHER" id="PTHR24012">
    <property type="entry name" value="RNA BINDING PROTEIN"/>
    <property type="match status" value="1"/>
</dbReference>
<evidence type="ECO:0000256" key="10">
    <source>
        <dbReference type="SAM" id="MobiDB-lite"/>
    </source>
</evidence>
<dbReference type="Gene3D" id="3.30.70.330">
    <property type="match status" value="4"/>
</dbReference>
<dbReference type="AlphaFoldDB" id="G8ZNL0"/>
<feature type="domain" description="RRM" evidence="11">
    <location>
        <begin position="27"/>
        <end position="102"/>
    </location>
</feature>
<dbReference type="GO" id="GO:0000244">
    <property type="term" value="P:spliceosomal tri-snRNP complex assembly"/>
    <property type="evidence" value="ECO:0007669"/>
    <property type="project" value="EnsemblFungi"/>
</dbReference>
<comment type="function">
    <text evidence="7">Functions as a recycling factor of the spliceosome, a machinery that forms on each precursor-messenger RNA (pre-mRNA) and catalyzes the removal of introns. Chaperones the re-annealing of U4 and U6 snRNAs (small nuclear RNAs) released from previous rounds of splicing, an initial step in reforming the U4/U6-U5 tri-snRNP (small nuclear ribonucleoprotein) that can reassemble into another spliceosome complex; this step involves binding U6 and facilitating the unwinding of the U6 internal stem loop, followed by base-pairing of U6 to U4.</text>
</comment>
<dbReference type="Pfam" id="PF16842">
    <property type="entry name" value="RRM_occluded"/>
    <property type="match status" value="1"/>
</dbReference>
<feature type="domain" description="RRM" evidence="11">
    <location>
        <begin position="103"/>
        <end position="181"/>
    </location>
</feature>
<dbReference type="SMART" id="SM00360">
    <property type="entry name" value="RRM"/>
    <property type="match status" value="4"/>
</dbReference>
<evidence type="ECO:0000313" key="13">
    <source>
        <dbReference type="Proteomes" id="UP000005627"/>
    </source>
</evidence>
<dbReference type="EMBL" id="HE616743">
    <property type="protein sequence ID" value="CCE90204.1"/>
    <property type="molecule type" value="Genomic_DNA"/>
</dbReference>
<evidence type="ECO:0000256" key="1">
    <source>
        <dbReference type="ARBA" id="ARBA00004123"/>
    </source>
</evidence>
<dbReference type="Pfam" id="PF05391">
    <property type="entry name" value="Lsm_interact"/>
    <property type="match status" value="1"/>
</dbReference>
<dbReference type="HOGENOM" id="CLU_621223_0_0_1"/>
<dbReference type="SUPFAM" id="SSF54928">
    <property type="entry name" value="RNA-binding domain, RBD"/>
    <property type="match status" value="2"/>
</dbReference>
<dbReference type="GO" id="GO:0005688">
    <property type="term" value="C:U6 snRNP"/>
    <property type="evidence" value="ECO:0007669"/>
    <property type="project" value="EnsemblFungi"/>
</dbReference>
<keyword evidence="13" id="KW-1185">Reference proteome</keyword>
<dbReference type="Pfam" id="PF00076">
    <property type="entry name" value="RRM_1"/>
    <property type="match status" value="3"/>
</dbReference>
<feature type="domain" description="RRM" evidence="11">
    <location>
        <begin position="196"/>
        <end position="281"/>
    </location>
</feature>
<dbReference type="KEGG" id="tdl:TDEL_0B00750"/>
<dbReference type="InterPro" id="IPR035979">
    <property type="entry name" value="RBD_domain_sf"/>
</dbReference>
<proteinExistence type="predicted"/>
<comment type="subcellular location">
    <subcellularLocation>
        <location evidence="1">Nucleus</location>
    </subcellularLocation>
</comment>
<dbReference type="InterPro" id="IPR000504">
    <property type="entry name" value="RRM_dom"/>
</dbReference>
<keyword evidence="2" id="KW-0507">mRNA processing</keyword>
<dbReference type="InterPro" id="IPR012677">
    <property type="entry name" value="Nucleotide-bd_a/b_plait_sf"/>
</dbReference>
<sequence length="418" mass="48041">MKRHFHSETLLPSKKADGKSTTSREVSTVLVNNLPKSYNLMKVRKVFFNCGVINHIDVTESLDKTYRLARIEFQRYDEALTALTKTLKKIGQNEITVNLLENCTIWITNFPPNYTQRDIKSLFLDHNAVALSVRFPSLRYNSNRRFAYVDVTSTEEADRITAELNDKEVETYRLVVKKSNPIEKSKRSDYGASERREIMIRQLDITKMNEQFLQQEFSKFGEVESITIPANQDPRSRTGYAFVTFAEQSAALDSLKVKALNEKEVSVKLADRKAYIERQKVKAIMQGKMKNDRIISLFPLKDNTSKTQIEEILLEKTNLTHDELEEILLVPDKEGALIILRDSKQAARCSMSLNGCEFQKTVLRCGAVYDLRKQQTGNATRPVTFETTTSSHQKSEQDAGSPRPKLSNEDFRKMFLRK</sequence>
<gene>
    <name evidence="12" type="primary">TDEL0B00750</name>
    <name evidence="12" type="ORF">TDEL_0B00750</name>
</gene>
<evidence type="ECO:0000256" key="5">
    <source>
        <dbReference type="ARBA" id="ARBA00023187"/>
    </source>
</evidence>